<dbReference type="EC" id="1.1.1.193" evidence="3"/>
<reference evidence="4" key="1">
    <citation type="submission" date="2006-12" db="EMBL/GenBank/DDBJ databases">
        <authorList>
            <person name="Fouts D.E."/>
            <person name="Nelson K.E."/>
            <person name="Sebastian Y."/>
        </authorList>
    </citation>
    <scope>NUCLEOTIDE SEQUENCE [LARGE SCALE GENOMIC DNA]</scope>
    <source>
        <strain evidence="4">81-176</strain>
    </source>
</reference>
<protein>
    <submittedName>
        <fullName evidence="3">Riboflavin biosynthesis protein RibD</fullName>
        <ecNumber evidence="3">1.1.1.193</ecNumber>
        <ecNumber evidence="3">3.5.4.26</ecNumber>
    </submittedName>
</protein>
<organism evidence="3 4">
    <name type="scientific">Campylobacter jejuni subsp. jejuni serotype O:23/36 (strain 81-176)</name>
    <dbReference type="NCBI Taxonomy" id="354242"/>
    <lineage>
        <taxon>Bacteria</taxon>
        <taxon>Pseudomonadati</taxon>
        <taxon>Campylobacterota</taxon>
        <taxon>Epsilonproteobacteria</taxon>
        <taxon>Campylobacterales</taxon>
        <taxon>Campylobacteraceae</taxon>
        <taxon>Campylobacter</taxon>
    </lineage>
</organism>
<gene>
    <name evidence="3" type="primary">ribD</name>
    <name evidence="3" type="ordered locus">CJJ81176_1613</name>
</gene>
<dbReference type="GO" id="GO:0008703">
    <property type="term" value="F:5-amino-6-(5-phosphoribosylamino)uracil reductase activity"/>
    <property type="evidence" value="ECO:0007669"/>
    <property type="project" value="UniProtKB-EC"/>
</dbReference>
<dbReference type="eggNOG" id="COG1985">
    <property type="taxonomic scope" value="Bacteria"/>
</dbReference>
<dbReference type="CDD" id="cd01284">
    <property type="entry name" value="Riboflavin_deaminase-reductase"/>
    <property type="match status" value="1"/>
</dbReference>
<dbReference type="Pfam" id="PF00383">
    <property type="entry name" value="dCMP_cyt_deam_1"/>
    <property type="match status" value="1"/>
</dbReference>
<dbReference type="SUPFAM" id="SSF53927">
    <property type="entry name" value="Cytidine deaminase-like"/>
    <property type="match status" value="1"/>
</dbReference>
<evidence type="ECO:0000313" key="4">
    <source>
        <dbReference type="Proteomes" id="UP000000646"/>
    </source>
</evidence>
<keyword evidence="3" id="KW-0378">Hydrolase</keyword>
<evidence type="ECO:0000259" key="2">
    <source>
        <dbReference type="PROSITE" id="PS51747"/>
    </source>
</evidence>
<sequence length="336" mass="38041">MSNFKIQGRQMKEFYMNLALNEAWKYQFLTYPNPAVGCVILDKNGKILAIKAHEKAGLAHAELNAITHAFKSLRPEISLPKEANALHEFICKNHQGVFKDSIAFVTLEPCSHQGKTPPCAKLFSELGFKKIFISVKDGNKIASGGAEFLKKQGIEVEFDILKEEGKKLLKPFLKWQKGQFKLFKLALSMNGSPFGKIVSNELSRTYAHKIRAVIDLLVVGGETIRKDHPILDARLCKAKAPNLCILSRQNIDNFDKNIPLFKVPNRQIYTQIPSEAKFLMYEGGENFLKTFKDGIDMFLIFQSSSLNDEKNVTIPLNFKPLYRNFLGSDTYGIYEL</sequence>
<dbReference type="Proteomes" id="UP000000646">
    <property type="component" value="Chromosome"/>
</dbReference>
<dbReference type="Gene3D" id="3.40.140.10">
    <property type="entry name" value="Cytidine Deaminase, domain 2"/>
    <property type="match status" value="1"/>
</dbReference>
<evidence type="ECO:0000313" key="3">
    <source>
        <dbReference type="EMBL" id="EAQ72749.2"/>
    </source>
</evidence>
<accession>A0A0H3PDX9</accession>
<dbReference type="UniPathway" id="UPA00275"/>
<dbReference type="KEGG" id="cjj:CJJ81176_1613"/>
<dbReference type="HOGENOM" id="CLU_036590_3_0_7"/>
<dbReference type="GO" id="GO:0008835">
    <property type="term" value="F:diaminohydroxyphosphoribosylaminopyrimidine deaminase activity"/>
    <property type="evidence" value="ECO:0007669"/>
    <property type="project" value="UniProtKB-EC"/>
</dbReference>
<feature type="domain" description="CMP/dCMP-type deaminase" evidence="2">
    <location>
        <begin position="10"/>
        <end position="157"/>
    </location>
</feature>
<dbReference type="EMBL" id="CP000538">
    <property type="protein sequence ID" value="EAQ72749.2"/>
    <property type="molecule type" value="Genomic_DNA"/>
</dbReference>
<dbReference type="AlphaFoldDB" id="A0A0H3PDX9"/>
<dbReference type="EC" id="3.5.4.26" evidence="3"/>
<dbReference type="GO" id="GO:0009231">
    <property type="term" value="P:riboflavin biosynthetic process"/>
    <property type="evidence" value="ECO:0007669"/>
    <property type="project" value="UniProtKB-UniPathway"/>
</dbReference>
<dbReference type="InterPro" id="IPR016193">
    <property type="entry name" value="Cytidine_deaminase-like"/>
</dbReference>
<dbReference type="NCBIfam" id="TIGR00326">
    <property type="entry name" value="eubact_ribD"/>
    <property type="match status" value="1"/>
</dbReference>
<proteinExistence type="predicted"/>
<comment type="pathway">
    <text evidence="1">Cofactor biosynthesis; riboflavin biosynthesis.</text>
</comment>
<dbReference type="PROSITE" id="PS51747">
    <property type="entry name" value="CYT_DCMP_DEAMINASES_2"/>
    <property type="match status" value="1"/>
</dbReference>
<dbReference type="RefSeq" id="WP_011812810.1">
    <property type="nucleotide sequence ID" value="NC_008787.1"/>
</dbReference>
<name>A0A0H3PDX9_CAMJJ</name>
<dbReference type="InterPro" id="IPR002125">
    <property type="entry name" value="CMP_dCMP_dom"/>
</dbReference>
<dbReference type="SUPFAM" id="SSF53597">
    <property type="entry name" value="Dihydrofolate reductase-like"/>
    <property type="match status" value="1"/>
</dbReference>
<dbReference type="Gene3D" id="3.40.430.10">
    <property type="entry name" value="Dihydrofolate Reductase, subunit A"/>
    <property type="match status" value="1"/>
</dbReference>
<dbReference type="InterPro" id="IPR024072">
    <property type="entry name" value="DHFR-like_dom_sf"/>
</dbReference>
<dbReference type="InterPro" id="IPR004794">
    <property type="entry name" value="Eubact_RibD"/>
</dbReference>
<dbReference type="eggNOG" id="COG0117">
    <property type="taxonomic scope" value="Bacteria"/>
</dbReference>
<keyword evidence="3" id="KW-0560">Oxidoreductase</keyword>
<evidence type="ECO:0000256" key="1">
    <source>
        <dbReference type="ARBA" id="ARBA00005104"/>
    </source>
</evidence>